<evidence type="ECO:0000259" key="7">
    <source>
        <dbReference type="Pfam" id="PF00140"/>
    </source>
</evidence>
<keyword evidence="5" id="KW-0804">Transcription</keyword>
<evidence type="ECO:0000256" key="1">
    <source>
        <dbReference type="ARBA" id="ARBA00007788"/>
    </source>
</evidence>
<dbReference type="STRING" id="1167006.UWK_03005"/>
<evidence type="ECO:0000259" key="8">
    <source>
        <dbReference type="Pfam" id="PF04542"/>
    </source>
</evidence>
<dbReference type="Gene3D" id="1.20.120.1810">
    <property type="match status" value="1"/>
</dbReference>
<dbReference type="PRINTS" id="PR00046">
    <property type="entry name" value="SIGMA70FCT"/>
</dbReference>
<dbReference type="InterPro" id="IPR013325">
    <property type="entry name" value="RNA_pol_sigma_r2"/>
</dbReference>
<evidence type="ECO:0000256" key="6">
    <source>
        <dbReference type="SAM" id="MobiDB-lite"/>
    </source>
</evidence>
<dbReference type="GO" id="GO:0006352">
    <property type="term" value="P:DNA-templated transcription initiation"/>
    <property type="evidence" value="ECO:0007669"/>
    <property type="project" value="InterPro"/>
</dbReference>
<dbReference type="CDD" id="cd06171">
    <property type="entry name" value="Sigma70_r4"/>
    <property type="match status" value="1"/>
</dbReference>
<proteinExistence type="inferred from homology"/>
<evidence type="ECO:0000313" key="11">
    <source>
        <dbReference type="Proteomes" id="UP000011721"/>
    </source>
</evidence>
<dbReference type="InterPro" id="IPR013324">
    <property type="entry name" value="RNA_pol_sigma_r3/r4-like"/>
</dbReference>
<evidence type="ECO:0000313" key="10">
    <source>
        <dbReference type="EMBL" id="AGF79534.1"/>
    </source>
</evidence>
<evidence type="ECO:0000256" key="2">
    <source>
        <dbReference type="ARBA" id="ARBA00023015"/>
    </source>
</evidence>
<evidence type="ECO:0000256" key="5">
    <source>
        <dbReference type="ARBA" id="ARBA00023163"/>
    </source>
</evidence>
<sequence length="327" mass="38308">MTSKNESDIKKDSEENREVKPHEHPLVAMPEDTNLPTVSNPALHRYLQEISQYELLTREETDELAIQFREDGNQDAAYRLVSANLRLVVKVAMDFQKYWMQNFMDLIQEGNVGLVQATKKFDPYRGVKFSYYAAYWIRAYILKFIMDNWRLVKIGTTQAQRKLFFSLNKEKKLLEAQGFKPEVKLLAERLKVKESEVIEMSQRMDSWDVSLESPVRSDSEDEQKSFIPSDGPAIEDVVAGEQMKEKLSDLLKVLKVKLNDKERMILEERLLTDEPLTLQTIADRFGISRERVRQIEVNLLKKMKKYLEIEMPDIVDFFDGKRMVQKV</sequence>
<evidence type="ECO:0000256" key="4">
    <source>
        <dbReference type="ARBA" id="ARBA00023125"/>
    </source>
</evidence>
<organism evidence="10 11">
    <name type="scientific">Desulfocapsa sulfexigens (strain DSM 10523 / SB164P1)</name>
    <dbReference type="NCBI Taxonomy" id="1167006"/>
    <lineage>
        <taxon>Bacteria</taxon>
        <taxon>Pseudomonadati</taxon>
        <taxon>Thermodesulfobacteriota</taxon>
        <taxon>Desulfobulbia</taxon>
        <taxon>Desulfobulbales</taxon>
        <taxon>Desulfocapsaceae</taxon>
        <taxon>Desulfocapsa</taxon>
    </lineage>
</organism>
<dbReference type="OrthoDB" id="9809557at2"/>
<dbReference type="Pfam" id="PF00140">
    <property type="entry name" value="Sigma70_r1_2"/>
    <property type="match status" value="1"/>
</dbReference>
<gene>
    <name evidence="10" type="ordered locus">UWK_03005</name>
</gene>
<dbReference type="InterPro" id="IPR014284">
    <property type="entry name" value="RNA_pol_sigma-70_dom"/>
</dbReference>
<dbReference type="KEGG" id="dsf:UWK_03005"/>
<keyword evidence="4" id="KW-0238">DNA-binding</keyword>
<dbReference type="InterPro" id="IPR007627">
    <property type="entry name" value="RNA_pol_sigma70_r2"/>
</dbReference>
<dbReference type="InterPro" id="IPR009042">
    <property type="entry name" value="RNA_pol_sigma70_r1_2"/>
</dbReference>
<dbReference type="NCBIfam" id="NF005143">
    <property type="entry name" value="PRK06596.1"/>
    <property type="match status" value="1"/>
</dbReference>
<dbReference type="InterPro" id="IPR007630">
    <property type="entry name" value="RNA_pol_sigma70_r4"/>
</dbReference>
<dbReference type="SUPFAM" id="SSF88946">
    <property type="entry name" value="Sigma2 domain of RNA polymerase sigma factors"/>
    <property type="match status" value="1"/>
</dbReference>
<dbReference type="PATRIC" id="fig|1167006.5.peg.3246"/>
<keyword evidence="3" id="KW-0731">Sigma factor</keyword>
<feature type="region of interest" description="Disordered" evidence="6">
    <location>
        <begin position="1"/>
        <end position="34"/>
    </location>
</feature>
<dbReference type="AlphaFoldDB" id="M1NJ20"/>
<accession>M1NJ20</accession>
<evidence type="ECO:0000256" key="3">
    <source>
        <dbReference type="ARBA" id="ARBA00023082"/>
    </source>
</evidence>
<feature type="compositionally biased region" description="Basic and acidic residues" evidence="6">
    <location>
        <begin position="1"/>
        <end position="25"/>
    </location>
</feature>
<dbReference type="Pfam" id="PF04542">
    <property type="entry name" value="Sigma70_r2"/>
    <property type="match status" value="1"/>
</dbReference>
<keyword evidence="11" id="KW-1185">Reference proteome</keyword>
<dbReference type="Gene3D" id="1.20.140.160">
    <property type="match status" value="1"/>
</dbReference>
<dbReference type="InterPro" id="IPR000943">
    <property type="entry name" value="RNA_pol_sigma70"/>
</dbReference>
<dbReference type="GO" id="GO:0003677">
    <property type="term" value="F:DNA binding"/>
    <property type="evidence" value="ECO:0007669"/>
    <property type="project" value="UniProtKB-KW"/>
</dbReference>
<dbReference type="InterPro" id="IPR050813">
    <property type="entry name" value="Sigma-70_Factor"/>
</dbReference>
<evidence type="ECO:0000259" key="9">
    <source>
        <dbReference type="Pfam" id="PF04545"/>
    </source>
</evidence>
<dbReference type="HOGENOM" id="CLU_014793_3_5_7"/>
<keyword evidence="2" id="KW-0805">Transcription regulation</keyword>
<dbReference type="PANTHER" id="PTHR30376">
    <property type="entry name" value="SIGMA FACTOR RPOH HEAT SHOCK RELATED"/>
    <property type="match status" value="1"/>
</dbReference>
<dbReference type="SUPFAM" id="SSF88659">
    <property type="entry name" value="Sigma3 and sigma4 domains of RNA polymerase sigma factors"/>
    <property type="match status" value="1"/>
</dbReference>
<dbReference type="eggNOG" id="COG0568">
    <property type="taxonomic scope" value="Bacteria"/>
</dbReference>
<dbReference type="Pfam" id="PF04545">
    <property type="entry name" value="Sigma70_r4"/>
    <property type="match status" value="1"/>
</dbReference>
<feature type="domain" description="RNA polymerase sigma-70 region 1.2" evidence="7">
    <location>
        <begin position="43"/>
        <end position="70"/>
    </location>
</feature>
<dbReference type="GO" id="GO:0016987">
    <property type="term" value="F:sigma factor activity"/>
    <property type="evidence" value="ECO:0007669"/>
    <property type="project" value="UniProtKB-KW"/>
</dbReference>
<feature type="domain" description="RNA polymerase sigma-70 region 2" evidence="8">
    <location>
        <begin position="80"/>
        <end position="150"/>
    </location>
</feature>
<protein>
    <submittedName>
        <fullName evidence="10">RNA polymerase, sigma 32 subunit, RpoH</fullName>
    </submittedName>
</protein>
<dbReference type="Proteomes" id="UP000011721">
    <property type="component" value="Chromosome"/>
</dbReference>
<dbReference type="EMBL" id="CP003985">
    <property type="protein sequence ID" value="AGF79534.1"/>
    <property type="molecule type" value="Genomic_DNA"/>
</dbReference>
<dbReference type="RefSeq" id="WP_015405218.1">
    <property type="nucleotide sequence ID" value="NC_020304.1"/>
</dbReference>
<feature type="domain" description="RNA polymerase sigma-70 region 4" evidence="9">
    <location>
        <begin position="257"/>
        <end position="305"/>
    </location>
</feature>
<comment type="similarity">
    <text evidence="1">Belongs to the sigma-70 factor family.</text>
</comment>
<name>M1NJ20_DESSD</name>
<dbReference type="NCBIfam" id="TIGR02937">
    <property type="entry name" value="sigma70-ECF"/>
    <property type="match status" value="1"/>
</dbReference>
<reference evidence="11" key="1">
    <citation type="journal article" date="2013" name="Stand. Genomic Sci.">
        <title>Complete genome sequence of Desulfocapsa sulfexigens, a marine deltaproteobacterium specialized in disproportionating inorganic sulfur compounds.</title>
        <authorList>
            <person name="Finster K.W."/>
            <person name="Kjeldsen K.U."/>
            <person name="Kube M."/>
            <person name="Reinhardt R."/>
            <person name="Mussmann M."/>
            <person name="Amann R."/>
            <person name="Schreiber L."/>
        </authorList>
    </citation>
    <scope>NUCLEOTIDE SEQUENCE [LARGE SCALE GENOMIC DNA]</scope>
    <source>
        <strain evidence="11">DSM 10523 / SB164P1</strain>
    </source>
</reference>
<dbReference type="PANTHER" id="PTHR30376:SF3">
    <property type="entry name" value="RNA POLYMERASE SIGMA FACTOR RPOH"/>
    <property type="match status" value="1"/>
</dbReference>